<feature type="domain" description="TASOR pseudo-PARP" evidence="1">
    <location>
        <begin position="62"/>
        <end position="211"/>
    </location>
</feature>
<evidence type="ECO:0000313" key="2">
    <source>
        <dbReference type="EMBL" id="CAH1772610.1"/>
    </source>
</evidence>
<comment type="caution">
    <text evidence="2">The sequence shown here is derived from an EMBL/GenBank/DDBJ whole genome shotgun (WGS) entry which is preliminary data.</text>
</comment>
<dbReference type="PANTHER" id="PTHR22380">
    <property type="entry name" value="TESTIS-EXPRESSED PROTEIN 15"/>
    <property type="match status" value="1"/>
</dbReference>
<dbReference type="Pfam" id="PF12509">
    <property type="entry name" value="DUF3715"/>
    <property type="match status" value="1"/>
</dbReference>
<dbReference type="PANTHER" id="PTHR22380:SF1">
    <property type="entry name" value="TESTIS-EXPRESSED PROTEIN 15"/>
    <property type="match status" value="1"/>
</dbReference>
<dbReference type="InterPro" id="IPR022188">
    <property type="entry name" value="TASOR_DUF3715"/>
</dbReference>
<name>A0A8J1UXB4_OWEFU</name>
<proteinExistence type="predicted"/>
<gene>
    <name evidence="2" type="ORF">OFUS_LOCUS345</name>
</gene>
<dbReference type="EMBL" id="CAIIXF020000001">
    <property type="protein sequence ID" value="CAH1772610.1"/>
    <property type="molecule type" value="Genomic_DNA"/>
</dbReference>
<dbReference type="GO" id="GO:0005634">
    <property type="term" value="C:nucleus"/>
    <property type="evidence" value="ECO:0007669"/>
    <property type="project" value="TreeGrafter"/>
</dbReference>
<organism evidence="2 3">
    <name type="scientific">Owenia fusiformis</name>
    <name type="common">Polychaete worm</name>
    <dbReference type="NCBI Taxonomy" id="6347"/>
    <lineage>
        <taxon>Eukaryota</taxon>
        <taxon>Metazoa</taxon>
        <taxon>Spiralia</taxon>
        <taxon>Lophotrochozoa</taxon>
        <taxon>Annelida</taxon>
        <taxon>Polychaeta</taxon>
        <taxon>Sedentaria</taxon>
        <taxon>Canalipalpata</taxon>
        <taxon>Sabellida</taxon>
        <taxon>Oweniida</taxon>
        <taxon>Oweniidae</taxon>
        <taxon>Owenia</taxon>
    </lineage>
</organism>
<dbReference type="Proteomes" id="UP000749559">
    <property type="component" value="Unassembled WGS sequence"/>
</dbReference>
<sequence length="661" mass="70739">MNKGILIQLEPNSDFEQDILKDIQDTNLDREYKSEWTPKIVQIVQNEKLAQEFQDVKEHFTRLGYNEAEMEEHYGFVCENDNGALVNITTNGLMTQDSVHNVLGYNSLGVYVCKHADVCIQEALEKPGGRDQQTLRMAVFKFMYGKRTTAVPRVSNATEFIRPTPNFDCHISALPSFPHDTLQAKADKAQVYLFEMDSQRKPVRRPRLCMPYCVVSLSRHSQIVSPVVSTLPQAQPINAQLAENPALQEIVNAINARPEAKIGGPFVNASTPPVSPLAVGIPDQALQLGTVSPKLAGAPVRPGVPMLAKPPGMPIIPGQVLHPPGADGLLGCPPGLPPIMNGHQPAPAATPPLRPQVVFPGGPRGIMENPRLKHIVDQINAKPWAKPWTVAKRGSPPMKPDANGLEMRPPAPGSPYRPASPQASILGQPGHNVAAAAAVNYTGRSLTIPATTQSIQPSSLQQLMPGIPTMTGLQTLPSLQGIPGVPSLQQSLAGLPQGYAGMQQVPGIQGMQQVQGMQPGLTGVQGLGGVPTIPAMPGVQGLSAGGLGTLQGITPMQAYSQAQSLGMLSQQAQQPFMKFIDTPAGQPAVQSQLDLLGLPSQLACAPSLATNPGLLGARPLELSTMSTALQAQATHDAGRYGKRSFYDMDFTQEMAKRLRKF</sequence>
<keyword evidence="3" id="KW-1185">Reference proteome</keyword>
<evidence type="ECO:0000259" key="1">
    <source>
        <dbReference type="Pfam" id="PF12509"/>
    </source>
</evidence>
<dbReference type="GO" id="GO:0007140">
    <property type="term" value="P:male meiotic nuclear division"/>
    <property type="evidence" value="ECO:0007669"/>
    <property type="project" value="InterPro"/>
</dbReference>
<dbReference type="InterPro" id="IPR026616">
    <property type="entry name" value="TEX15"/>
</dbReference>
<protein>
    <recommendedName>
        <fullName evidence="1">TASOR pseudo-PARP domain-containing protein</fullName>
    </recommendedName>
</protein>
<dbReference type="OrthoDB" id="10054471at2759"/>
<reference evidence="2" key="1">
    <citation type="submission" date="2022-03" db="EMBL/GenBank/DDBJ databases">
        <authorList>
            <person name="Martin C."/>
        </authorList>
    </citation>
    <scope>NUCLEOTIDE SEQUENCE</scope>
</reference>
<dbReference type="GO" id="GO:0007130">
    <property type="term" value="P:synaptonemal complex assembly"/>
    <property type="evidence" value="ECO:0007669"/>
    <property type="project" value="TreeGrafter"/>
</dbReference>
<accession>A0A8J1UXB4</accession>
<evidence type="ECO:0000313" key="3">
    <source>
        <dbReference type="Proteomes" id="UP000749559"/>
    </source>
</evidence>
<dbReference type="GO" id="GO:0010569">
    <property type="term" value="P:regulation of double-strand break repair via homologous recombination"/>
    <property type="evidence" value="ECO:0007669"/>
    <property type="project" value="InterPro"/>
</dbReference>
<dbReference type="AlphaFoldDB" id="A0A8J1UXB4"/>